<accession>A0AAV7QIX8</accession>
<dbReference type="AlphaFoldDB" id="A0AAV7QIX8"/>
<feature type="non-terminal residue" evidence="3">
    <location>
        <position position="1"/>
    </location>
</feature>
<protein>
    <recommendedName>
        <fullName evidence="2">Fanconi Anaemia group E protein C-terminal domain-containing protein</fullName>
    </recommendedName>
</protein>
<dbReference type="InterPro" id="IPR021025">
    <property type="entry name" value="Fanconi_anaemia_gr_E_prot_C"/>
</dbReference>
<evidence type="ECO:0000256" key="1">
    <source>
        <dbReference type="SAM" id="MobiDB-lite"/>
    </source>
</evidence>
<feature type="region of interest" description="Disordered" evidence="1">
    <location>
        <begin position="216"/>
        <end position="317"/>
    </location>
</feature>
<comment type="caution">
    <text evidence="3">The sequence shown here is derived from an EMBL/GenBank/DDBJ whole genome shotgun (WGS) entry which is preliminary data.</text>
</comment>
<name>A0AAV7QIX8_PLEWA</name>
<sequence length="590" mass="66286">LSKDPQRTTECRLGSRYLYVFTMEEQMPLWLEPFDKPSRLLLNALMSGPSGSLIAARTLQRIQSSFQGTGQEPFDWMSLTRTLCREEPSLEGPEKKLTMKPLFLLLPLMCQRNLLRFLLVVHPPIPKDCLSKVIEAVGRATSLDPWIMALRALLQRDLGRENSSPPLHPLTNQCQQQLRDLCRGITNNTEGRLGTDYKLGCYRDFWQKQYCRDTEKPTGPEFQNLRKRKYPGIAPDSPPWDPEDGQQAKKSRTAQKDQDIDLFEGLSPEHTTDSNVAAEEGTWDTEIPPSKNQTGAIEGHASQTQPSQARAMGRPLTQSQSANLGQLTLESGQSGELPESLKLRVSRLKELLETEGERPDVLISAELQVLNECDSAQLDVLCSLLHVSQLSEQALVQFCTELQSLCPDLSYRNAAVLSKHLFLHRVLLLTEPASRLLITALTLFSSKYAHATCSALIGPLLLTPEKGPVLVEFLCRIIEECLELNHLILVISEILEAPWSEDVIAVLHSLLERGVELPSGTFDLLIQKLSQWSPKFIKSMKFAKLMLNLLTKYQNHIQMSHHKSLSSALALNETFLKKSLQAALKRLLTS</sequence>
<dbReference type="Pfam" id="PF11510">
    <property type="entry name" value="FA_FANCE"/>
    <property type="match status" value="1"/>
</dbReference>
<reference evidence="3" key="1">
    <citation type="journal article" date="2022" name="bioRxiv">
        <title>Sequencing and chromosome-scale assembly of the giantPleurodeles waltlgenome.</title>
        <authorList>
            <person name="Brown T."/>
            <person name="Elewa A."/>
            <person name="Iarovenko S."/>
            <person name="Subramanian E."/>
            <person name="Araus A.J."/>
            <person name="Petzold A."/>
            <person name="Susuki M."/>
            <person name="Suzuki K.-i.T."/>
            <person name="Hayashi T."/>
            <person name="Toyoda A."/>
            <person name="Oliveira C."/>
            <person name="Osipova E."/>
            <person name="Leigh N.D."/>
            <person name="Simon A."/>
            <person name="Yun M.H."/>
        </authorList>
    </citation>
    <scope>NUCLEOTIDE SEQUENCE</scope>
    <source>
        <strain evidence="3">20211129_DDA</strain>
        <tissue evidence="3">Liver</tissue>
    </source>
</reference>
<proteinExistence type="predicted"/>
<dbReference type="EMBL" id="JANPWB010000010">
    <property type="protein sequence ID" value="KAJ1139024.1"/>
    <property type="molecule type" value="Genomic_DNA"/>
</dbReference>
<organism evidence="3 4">
    <name type="scientific">Pleurodeles waltl</name>
    <name type="common">Iberian ribbed newt</name>
    <dbReference type="NCBI Taxonomy" id="8319"/>
    <lineage>
        <taxon>Eukaryota</taxon>
        <taxon>Metazoa</taxon>
        <taxon>Chordata</taxon>
        <taxon>Craniata</taxon>
        <taxon>Vertebrata</taxon>
        <taxon>Euteleostomi</taxon>
        <taxon>Amphibia</taxon>
        <taxon>Batrachia</taxon>
        <taxon>Caudata</taxon>
        <taxon>Salamandroidea</taxon>
        <taxon>Salamandridae</taxon>
        <taxon>Pleurodelinae</taxon>
        <taxon>Pleurodeles</taxon>
    </lineage>
</organism>
<dbReference type="InterPro" id="IPR039685">
    <property type="entry name" value="FANCE"/>
</dbReference>
<keyword evidence="4" id="KW-1185">Reference proteome</keyword>
<evidence type="ECO:0000259" key="2">
    <source>
        <dbReference type="Pfam" id="PF11510"/>
    </source>
</evidence>
<dbReference type="Proteomes" id="UP001066276">
    <property type="component" value="Chromosome 6"/>
</dbReference>
<dbReference type="CDD" id="cd07439">
    <property type="entry name" value="FANCE_c-term"/>
    <property type="match status" value="1"/>
</dbReference>
<evidence type="ECO:0000313" key="3">
    <source>
        <dbReference type="EMBL" id="KAJ1139024.1"/>
    </source>
</evidence>
<evidence type="ECO:0000313" key="4">
    <source>
        <dbReference type="Proteomes" id="UP001066276"/>
    </source>
</evidence>
<feature type="non-terminal residue" evidence="3">
    <location>
        <position position="590"/>
    </location>
</feature>
<dbReference type="Gene3D" id="1.25.40.480">
    <property type="match status" value="1"/>
</dbReference>
<dbReference type="PANTHER" id="PTHR32094:SF5">
    <property type="entry name" value="FANCONI ANEMIA GROUP E PROTEIN"/>
    <property type="match status" value="1"/>
</dbReference>
<feature type="domain" description="Fanconi Anaemia group E protein C-terminal" evidence="2">
    <location>
        <begin position="334"/>
        <end position="587"/>
    </location>
</feature>
<dbReference type="GO" id="GO:0043240">
    <property type="term" value="C:Fanconi anaemia nuclear complex"/>
    <property type="evidence" value="ECO:0007669"/>
    <property type="project" value="InterPro"/>
</dbReference>
<dbReference type="GO" id="GO:0036297">
    <property type="term" value="P:interstrand cross-link repair"/>
    <property type="evidence" value="ECO:0007669"/>
    <property type="project" value="InterPro"/>
</dbReference>
<dbReference type="PANTHER" id="PTHR32094">
    <property type="entry name" value="FANCONI ANEMIA GROUP E PROTEIN"/>
    <property type="match status" value="1"/>
</dbReference>
<feature type="compositionally biased region" description="Polar residues" evidence="1">
    <location>
        <begin position="290"/>
        <end position="308"/>
    </location>
</feature>
<gene>
    <name evidence="3" type="ORF">NDU88_005401</name>
</gene>